<organism evidence="1 2">
    <name type="scientific">Cohnella boryungensis</name>
    <dbReference type="NCBI Taxonomy" id="768479"/>
    <lineage>
        <taxon>Bacteria</taxon>
        <taxon>Bacillati</taxon>
        <taxon>Bacillota</taxon>
        <taxon>Bacilli</taxon>
        <taxon>Bacillales</taxon>
        <taxon>Paenibacillaceae</taxon>
        <taxon>Cohnella</taxon>
    </lineage>
</organism>
<protein>
    <submittedName>
        <fullName evidence="1">Uncharacterized protein</fullName>
    </submittedName>
</protein>
<dbReference type="Proteomes" id="UP001595755">
    <property type="component" value="Unassembled WGS sequence"/>
</dbReference>
<comment type="caution">
    <text evidence="1">The sequence shown here is derived from an EMBL/GenBank/DDBJ whole genome shotgun (WGS) entry which is preliminary data.</text>
</comment>
<dbReference type="RefSeq" id="WP_204603867.1">
    <property type="nucleotide sequence ID" value="NZ_JBHSED010000036.1"/>
</dbReference>
<dbReference type="EMBL" id="JBHSED010000036">
    <property type="protein sequence ID" value="MFC4305233.1"/>
    <property type="molecule type" value="Genomic_DNA"/>
</dbReference>
<sequence>MKYVIDLTKNNFDRIDFTEAKIIDFYCQHKLPSSLEFNVWGATLLLDPRWKHEEKFDSSLPSVEDMYVSGTGVVKIDRLIGGNIEVYAYDNVREDNLIKVVQNCDGSELVFRREWPINKTKDTDEYLWESVILWPYGFCNLRLLSENGKVSFEFDSNDMVPAGDFILNPERYSFNADKLR</sequence>
<reference evidence="2" key="1">
    <citation type="journal article" date="2019" name="Int. J. Syst. Evol. Microbiol.">
        <title>The Global Catalogue of Microorganisms (GCM) 10K type strain sequencing project: providing services to taxonomists for standard genome sequencing and annotation.</title>
        <authorList>
            <consortium name="The Broad Institute Genomics Platform"/>
            <consortium name="The Broad Institute Genome Sequencing Center for Infectious Disease"/>
            <person name="Wu L."/>
            <person name="Ma J."/>
        </authorList>
    </citation>
    <scope>NUCLEOTIDE SEQUENCE [LARGE SCALE GENOMIC DNA]</scope>
    <source>
        <strain evidence="2">CGMCC 4.1641</strain>
    </source>
</reference>
<proteinExistence type="predicted"/>
<name>A0ABV8SCD2_9BACL</name>
<evidence type="ECO:0000313" key="1">
    <source>
        <dbReference type="EMBL" id="MFC4305233.1"/>
    </source>
</evidence>
<evidence type="ECO:0000313" key="2">
    <source>
        <dbReference type="Proteomes" id="UP001595755"/>
    </source>
</evidence>
<keyword evidence="2" id="KW-1185">Reference proteome</keyword>
<gene>
    <name evidence="1" type="ORF">ACFO1S_17515</name>
</gene>
<accession>A0ABV8SCD2</accession>